<organism evidence="1 2">
    <name type="scientific">Staurois parvus</name>
    <dbReference type="NCBI Taxonomy" id="386267"/>
    <lineage>
        <taxon>Eukaryota</taxon>
        <taxon>Metazoa</taxon>
        <taxon>Chordata</taxon>
        <taxon>Craniata</taxon>
        <taxon>Vertebrata</taxon>
        <taxon>Euteleostomi</taxon>
        <taxon>Amphibia</taxon>
        <taxon>Batrachia</taxon>
        <taxon>Anura</taxon>
        <taxon>Neobatrachia</taxon>
        <taxon>Ranoidea</taxon>
        <taxon>Ranidae</taxon>
        <taxon>Staurois</taxon>
    </lineage>
</organism>
<evidence type="ECO:0000313" key="2">
    <source>
        <dbReference type="Proteomes" id="UP001162483"/>
    </source>
</evidence>
<name>A0ABN9AMR2_9NEOB</name>
<comment type="caution">
    <text evidence="1">The sequence shown here is derived from an EMBL/GenBank/DDBJ whole genome shotgun (WGS) entry which is preliminary data.</text>
</comment>
<sequence>MAAIRIQARCSSVRQAGSGSIERIRYKGAGKRIVRNKPGRCRRSSFLVRVRSDTGNRIRLWSTGR</sequence>
<reference evidence="1" key="1">
    <citation type="submission" date="2023-05" db="EMBL/GenBank/DDBJ databases">
        <authorList>
            <person name="Stuckert A."/>
        </authorList>
    </citation>
    <scope>NUCLEOTIDE SEQUENCE</scope>
</reference>
<dbReference type="EMBL" id="CATNWA010000241">
    <property type="protein sequence ID" value="CAI9535073.1"/>
    <property type="molecule type" value="Genomic_DNA"/>
</dbReference>
<protein>
    <submittedName>
        <fullName evidence="1">Uncharacterized protein</fullName>
    </submittedName>
</protein>
<evidence type="ECO:0000313" key="1">
    <source>
        <dbReference type="EMBL" id="CAI9535073.1"/>
    </source>
</evidence>
<gene>
    <name evidence="1" type="ORF">SPARVUS_LOCUS796489</name>
</gene>
<feature type="non-terminal residue" evidence="1">
    <location>
        <position position="65"/>
    </location>
</feature>
<proteinExistence type="predicted"/>
<accession>A0ABN9AMR2</accession>
<keyword evidence="2" id="KW-1185">Reference proteome</keyword>
<dbReference type="Proteomes" id="UP001162483">
    <property type="component" value="Unassembled WGS sequence"/>
</dbReference>